<dbReference type="PANTHER" id="PTHR10357:SF219">
    <property type="entry name" value="MALTOSE ALPHA-D-GLUCOSYLTRANSFERASE"/>
    <property type="match status" value="1"/>
</dbReference>
<name>A0A2T8F9D9_9ACTN</name>
<dbReference type="PANTHER" id="PTHR10357">
    <property type="entry name" value="ALPHA-AMYLASE FAMILY MEMBER"/>
    <property type="match status" value="1"/>
</dbReference>
<dbReference type="SMART" id="SM00642">
    <property type="entry name" value="Aamy"/>
    <property type="match status" value="1"/>
</dbReference>
<dbReference type="InterPro" id="IPR045857">
    <property type="entry name" value="O16G_dom_2"/>
</dbReference>
<reference evidence="3 4" key="1">
    <citation type="submission" date="2018-04" db="EMBL/GenBank/DDBJ databases">
        <title>Genome of Nocardioides gansuensis WSJ-1.</title>
        <authorList>
            <person name="Wu S."/>
            <person name="Wang G."/>
        </authorList>
    </citation>
    <scope>NUCLEOTIDE SEQUENCE [LARGE SCALE GENOMIC DNA]</scope>
    <source>
        <strain evidence="3 4">WSJ-1</strain>
    </source>
</reference>
<dbReference type="SUPFAM" id="SSF51445">
    <property type="entry name" value="(Trans)glycosidases"/>
    <property type="match status" value="1"/>
</dbReference>
<proteinExistence type="predicted"/>
<accession>A0A2T8F9D9</accession>
<dbReference type="GO" id="GO:0016798">
    <property type="term" value="F:hydrolase activity, acting on glycosyl bonds"/>
    <property type="evidence" value="ECO:0007669"/>
    <property type="project" value="UniProtKB-KW"/>
</dbReference>
<gene>
    <name evidence="3" type="ORF">DDE18_12770</name>
</gene>
<evidence type="ECO:0000313" key="3">
    <source>
        <dbReference type="EMBL" id="PVG82351.1"/>
    </source>
</evidence>
<keyword evidence="4" id="KW-1185">Reference proteome</keyword>
<keyword evidence="3" id="KW-0378">Hydrolase</keyword>
<evidence type="ECO:0000313" key="4">
    <source>
        <dbReference type="Proteomes" id="UP000246018"/>
    </source>
</evidence>
<sequence length="666" mass="73293">MAVRGGTPRASRIDTHPCRKSWRGTTRTPAFFAGLLHDPCDGSRRRGRVHRQALQATRASGPGARGPRPDAPRSPASGEDEVAEQDHSDREPTPSHGEGRGRLGLVPRELAAPDSPPGPGAEQSHKQPISPGGRAPGTAARTGVRGACMPCNSVGYPPRMEAGETTRWWQDAVVYQAAIAQFAHEEGRDGDLMGLLDRLDHVADLGATCLWLLPFYESPFEDGGYDVTDHQAVASRYGTLADLDKVVLRAHELGLRVVVELVVQHTSIRHPWFESARRHPDSPYRDWFIWTDDPEHDPATEEPIFPTVERSVWSLDAVSGRFYRHLFYRHEPDLDPTAPGVVDEIERIVRFWLDRGVDGFRIDAASHLVDRAAQREGTDDGFWVLRRISRLLEDAAPGTVLMGEADVRPDGYADYFAAGLDLLTDFWSNSHLWLALARQQAAPLAEALARQPDPPPSAAYARFLRNHDELDLERLSEEERAEVVAAFAPEPRMQAYGRGIRRRLAAMLDTGSPGEGDRRVALAHAVLMSLPGAAVMLYGDEVGQDEDLQRPGRSAVRTPMAWDRVRDDNPLLEEVRRVVAARCELPRLATARVEVADVGHPAVLAICRGEVLMLANLSGRPVDVTMPPGDWRPVLVGGDGTDQEAAGRLRIGPHGYWWGTAHGGVT</sequence>
<evidence type="ECO:0000259" key="2">
    <source>
        <dbReference type="SMART" id="SM00642"/>
    </source>
</evidence>
<feature type="region of interest" description="Disordered" evidence="1">
    <location>
        <begin position="37"/>
        <end position="143"/>
    </location>
</feature>
<dbReference type="OrthoDB" id="9043248at2"/>
<dbReference type="InterPro" id="IPR017853">
    <property type="entry name" value="GH"/>
</dbReference>
<keyword evidence="3" id="KW-0326">Glycosidase</keyword>
<evidence type="ECO:0000256" key="1">
    <source>
        <dbReference type="SAM" id="MobiDB-lite"/>
    </source>
</evidence>
<dbReference type="Gene3D" id="3.90.400.10">
    <property type="entry name" value="Oligo-1,6-glucosidase, Domain 2"/>
    <property type="match status" value="1"/>
</dbReference>
<dbReference type="Proteomes" id="UP000246018">
    <property type="component" value="Unassembled WGS sequence"/>
</dbReference>
<dbReference type="GO" id="GO:0005975">
    <property type="term" value="P:carbohydrate metabolic process"/>
    <property type="evidence" value="ECO:0007669"/>
    <property type="project" value="InterPro"/>
</dbReference>
<dbReference type="EMBL" id="QDGZ01000005">
    <property type="protein sequence ID" value="PVG82351.1"/>
    <property type="molecule type" value="Genomic_DNA"/>
</dbReference>
<feature type="compositionally biased region" description="Low complexity" evidence="1">
    <location>
        <begin position="131"/>
        <end position="143"/>
    </location>
</feature>
<feature type="region of interest" description="Disordered" evidence="1">
    <location>
        <begin position="1"/>
        <end position="24"/>
    </location>
</feature>
<organism evidence="3 4">
    <name type="scientific">Nocardioides gansuensis</name>
    <dbReference type="NCBI Taxonomy" id="2138300"/>
    <lineage>
        <taxon>Bacteria</taxon>
        <taxon>Bacillati</taxon>
        <taxon>Actinomycetota</taxon>
        <taxon>Actinomycetes</taxon>
        <taxon>Propionibacteriales</taxon>
        <taxon>Nocardioidaceae</taxon>
        <taxon>Nocardioides</taxon>
    </lineage>
</organism>
<comment type="caution">
    <text evidence="3">The sequence shown here is derived from an EMBL/GenBank/DDBJ whole genome shotgun (WGS) entry which is preliminary data.</text>
</comment>
<dbReference type="Gene3D" id="3.20.20.80">
    <property type="entry name" value="Glycosidases"/>
    <property type="match status" value="1"/>
</dbReference>
<feature type="domain" description="Glycosyl hydrolase family 13 catalytic" evidence="2">
    <location>
        <begin position="176"/>
        <end position="582"/>
    </location>
</feature>
<dbReference type="AlphaFoldDB" id="A0A2T8F9D9"/>
<feature type="compositionally biased region" description="Basic and acidic residues" evidence="1">
    <location>
        <begin position="84"/>
        <end position="101"/>
    </location>
</feature>
<dbReference type="Pfam" id="PF00128">
    <property type="entry name" value="Alpha-amylase"/>
    <property type="match status" value="1"/>
</dbReference>
<protein>
    <submittedName>
        <fullName evidence="3">Glycosidase</fullName>
    </submittedName>
</protein>
<dbReference type="InterPro" id="IPR006047">
    <property type="entry name" value="GH13_cat_dom"/>
</dbReference>